<dbReference type="EMBL" id="VXIS01000099">
    <property type="protein sequence ID" value="KAA8905489.1"/>
    <property type="molecule type" value="Genomic_DNA"/>
</dbReference>
<dbReference type="Gene3D" id="3.40.309.10">
    <property type="entry name" value="Aldehyde Dehydrogenase, Chain A, domain 2"/>
    <property type="match status" value="1"/>
</dbReference>
<dbReference type="InterPro" id="IPR015590">
    <property type="entry name" value="Aldehyde_DH_dom"/>
</dbReference>
<dbReference type="AlphaFoldDB" id="A0A5J5EWG2"/>
<dbReference type="Pfam" id="PF00171">
    <property type="entry name" value="Aldedh"/>
    <property type="match status" value="1"/>
</dbReference>
<name>A0A5J5EWG2_9PEZI</name>
<keyword evidence="7" id="KW-1185">Reference proteome</keyword>
<dbReference type="SUPFAM" id="SSF53720">
    <property type="entry name" value="ALDH-like"/>
    <property type="match status" value="1"/>
</dbReference>
<comment type="caution">
    <text evidence="6">The sequence shown here is derived from an EMBL/GenBank/DDBJ whole genome shotgun (WGS) entry which is preliminary data.</text>
</comment>
<dbReference type="OrthoDB" id="310895at2759"/>
<dbReference type="InParanoid" id="A0A5J5EWG2"/>
<protein>
    <recommendedName>
        <fullName evidence="3">aldehyde dehydrogenase (NAD(+))</fullName>
        <ecNumber evidence="3">1.2.1.3</ecNumber>
    </recommendedName>
</protein>
<reference evidence="6 7" key="1">
    <citation type="submission" date="2019-09" db="EMBL/GenBank/DDBJ databases">
        <title>Draft genome of the ectomycorrhizal ascomycete Sphaerosporella brunnea.</title>
        <authorList>
            <consortium name="DOE Joint Genome Institute"/>
            <person name="Benucci G.M."/>
            <person name="Marozzi G."/>
            <person name="Antonielli L."/>
            <person name="Sanchez S."/>
            <person name="Marco P."/>
            <person name="Wang X."/>
            <person name="Falini L.B."/>
            <person name="Barry K."/>
            <person name="Haridas S."/>
            <person name="Lipzen A."/>
            <person name="Labutti K."/>
            <person name="Grigoriev I.V."/>
            <person name="Murat C."/>
            <person name="Martin F."/>
            <person name="Albertini E."/>
            <person name="Donnini D."/>
            <person name="Bonito G."/>
        </authorList>
    </citation>
    <scope>NUCLEOTIDE SEQUENCE [LARGE SCALE GENOMIC DNA]</scope>
    <source>
        <strain evidence="6 7">Sb_GMNB300</strain>
    </source>
</reference>
<evidence type="ECO:0000259" key="5">
    <source>
        <dbReference type="Pfam" id="PF00171"/>
    </source>
</evidence>
<sequence length="485" mass="51914">MAPQNVETRLFINNEFVPGKAGKTFQLINPATEEPTYQVHEATQEDIDLAVKYAKAAQPEWAAKNAAERAAALNALAALIVKPENIDRFAELESVSMGIPKGHYAFQAIISSQFLQHAAGVSLDIKGETSLRTAGRLDLILKQPFGVCGLIIPWNTPLMLACASLGSALATGNVVIMKSSEKAPLTSVYLAQLIKETGLFPAGVVQIVSGMGPTTGAALAQHMEIRKLGFIGSVNTGRKIKEMAAKSNMKNVTCELGGKSPIVVFDDADLAKAAMDAALSISLFSGQACIASSRVYVQDTVREKFVESFKANFKAILSNAGDPLDPATTHGPQADLLQYRHVMGFIERAKADGIAPGMGGNRVGEKGFYIEPTIFFDVPETHDLVKNEIFGPVVVINTFKDEDEALAKANDSEYGLYASVFTKDISRALKFAKGMEAGSIGVNCASPTVSVDMPFGGFKQSGDGRQWGRAGLESWLETKSVFINL</sequence>
<feature type="domain" description="Aldehyde dehydrogenase" evidence="5">
    <location>
        <begin position="17"/>
        <end position="481"/>
    </location>
</feature>
<comment type="catalytic activity">
    <reaction evidence="4">
        <text>an aldehyde + NAD(+) + H2O = a carboxylate + NADH + 2 H(+)</text>
        <dbReference type="Rhea" id="RHEA:16185"/>
        <dbReference type="ChEBI" id="CHEBI:15377"/>
        <dbReference type="ChEBI" id="CHEBI:15378"/>
        <dbReference type="ChEBI" id="CHEBI:17478"/>
        <dbReference type="ChEBI" id="CHEBI:29067"/>
        <dbReference type="ChEBI" id="CHEBI:57540"/>
        <dbReference type="ChEBI" id="CHEBI:57945"/>
        <dbReference type="EC" id="1.2.1.3"/>
    </reaction>
</comment>
<keyword evidence="2" id="KW-0560">Oxidoreductase</keyword>
<dbReference type="InterPro" id="IPR016162">
    <property type="entry name" value="Ald_DH_N"/>
</dbReference>
<dbReference type="FunFam" id="3.40.605.10:FF:000007">
    <property type="entry name" value="NAD/NADP-dependent betaine aldehyde dehydrogenase"/>
    <property type="match status" value="1"/>
</dbReference>
<accession>A0A5J5EWG2</accession>
<dbReference type="InterPro" id="IPR016161">
    <property type="entry name" value="Ald_DH/histidinol_DH"/>
</dbReference>
<dbReference type="InterPro" id="IPR016163">
    <property type="entry name" value="Ald_DH_C"/>
</dbReference>
<evidence type="ECO:0000256" key="2">
    <source>
        <dbReference type="ARBA" id="ARBA00023002"/>
    </source>
</evidence>
<evidence type="ECO:0000256" key="4">
    <source>
        <dbReference type="ARBA" id="ARBA00049194"/>
    </source>
</evidence>
<comment type="similarity">
    <text evidence="1">Belongs to the aldehyde dehydrogenase family.</text>
</comment>
<dbReference type="Gene3D" id="3.40.605.10">
    <property type="entry name" value="Aldehyde Dehydrogenase, Chain A, domain 1"/>
    <property type="match status" value="1"/>
</dbReference>
<evidence type="ECO:0000256" key="3">
    <source>
        <dbReference type="ARBA" id="ARBA00024226"/>
    </source>
</evidence>
<dbReference type="Proteomes" id="UP000326924">
    <property type="component" value="Unassembled WGS sequence"/>
</dbReference>
<organism evidence="6 7">
    <name type="scientific">Sphaerosporella brunnea</name>
    <dbReference type="NCBI Taxonomy" id="1250544"/>
    <lineage>
        <taxon>Eukaryota</taxon>
        <taxon>Fungi</taxon>
        <taxon>Dikarya</taxon>
        <taxon>Ascomycota</taxon>
        <taxon>Pezizomycotina</taxon>
        <taxon>Pezizomycetes</taxon>
        <taxon>Pezizales</taxon>
        <taxon>Pyronemataceae</taxon>
        <taxon>Sphaerosporella</taxon>
    </lineage>
</organism>
<evidence type="ECO:0000256" key="1">
    <source>
        <dbReference type="ARBA" id="ARBA00009986"/>
    </source>
</evidence>
<evidence type="ECO:0000313" key="7">
    <source>
        <dbReference type="Proteomes" id="UP000326924"/>
    </source>
</evidence>
<proteinExistence type="inferred from homology"/>
<dbReference type="EC" id="1.2.1.3" evidence="3"/>
<dbReference type="GO" id="GO:0004029">
    <property type="term" value="F:aldehyde dehydrogenase (NAD+) activity"/>
    <property type="evidence" value="ECO:0007669"/>
    <property type="project" value="UniProtKB-EC"/>
</dbReference>
<dbReference type="FunFam" id="3.40.309.10:FF:000012">
    <property type="entry name" value="Betaine aldehyde dehydrogenase"/>
    <property type="match status" value="1"/>
</dbReference>
<dbReference type="PANTHER" id="PTHR11699">
    <property type="entry name" value="ALDEHYDE DEHYDROGENASE-RELATED"/>
    <property type="match status" value="1"/>
</dbReference>
<evidence type="ECO:0000313" key="6">
    <source>
        <dbReference type="EMBL" id="KAA8905489.1"/>
    </source>
</evidence>
<gene>
    <name evidence="6" type="ORF">FN846DRAFT_950771</name>
</gene>